<dbReference type="OrthoDB" id="3480289at2759"/>
<name>A0A395J596_9HELO</name>
<sequence length="554" mass="62838">MSLENTIFNGLAQLHLGETLDTSSMNRVATGSITLSPGEQWHITTPAAPVADAVVKSTMENDSPFEQFTPTPNNLAEEQLVTENALVSSNPTLNLPPVTGTKMHLSFIKMAIPACKDLLAPLRKFNSEVTFMAAIGGRYLHWILNYVSVSEPAFAEPGEHTPEDDSEGEGEMTEEGSLSFLQYNLRCHEYNSANVAQEELEGMLKEAMEYDMFSKDVFQKFPELVPELQDTIWDFATEVERTIEVHIWKRCAEWMILYASTDIKNPAILSVCKAARGRGLRRYKVLAVDNSWRRDKTMYDNNQERQGLPLNFVGPEAAATNFKCYINYGRDTIFINTEHSLANEDSFPNGTETWREAFGYQFLKHLYFSSAGEKLESLAIDYRVAEKWLNSGRNNWQYCQVFACMSKLSNLAVVWTDHEGLEHLIEKECCTTKLITFEDAAKPLSHEDRYGKNFPCQGVHRRFKNLKEISSSAGDSGDSCAFEEFASGKTTITWKENIMSAIKNHRPRNPVDSDPFHFVNDKSRYRDLDDLDISQVCVEREESEADMHGVSRDH</sequence>
<feature type="domain" description="2EXR" evidence="2">
    <location>
        <begin position="218"/>
        <end position="333"/>
    </location>
</feature>
<dbReference type="PANTHER" id="PTHR35910:SF1">
    <property type="entry name" value="2EXR DOMAIN-CONTAINING PROTEIN"/>
    <property type="match status" value="1"/>
</dbReference>
<dbReference type="PANTHER" id="PTHR35910">
    <property type="entry name" value="2EXR DOMAIN-CONTAINING PROTEIN"/>
    <property type="match status" value="1"/>
</dbReference>
<evidence type="ECO:0000256" key="1">
    <source>
        <dbReference type="SAM" id="MobiDB-lite"/>
    </source>
</evidence>
<keyword evidence="4" id="KW-1185">Reference proteome</keyword>
<evidence type="ECO:0000313" key="4">
    <source>
        <dbReference type="Proteomes" id="UP000249056"/>
    </source>
</evidence>
<evidence type="ECO:0000313" key="3">
    <source>
        <dbReference type="EMBL" id="RAL67647.1"/>
    </source>
</evidence>
<proteinExistence type="predicted"/>
<accession>A0A395J596</accession>
<dbReference type="InterPro" id="IPR045518">
    <property type="entry name" value="2EXR"/>
</dbReference>
<organism evidence="3 4">
    <name type="scientific">Monilinia fructigena</name>
    <dbReference type="NCBI Taxonomy" id="38457"/>
    <lineage>
        <taxon>Eukaryota</taxon>
        <taxon>Fungi</taxon>
        <taxon>Dikarya</taxon>
        <taxon>Ascomycota</taxon>
        <taxon>Pezizomycotina</taxon>
        <taxon>Leotiomycetes</taxon>
        <taxon>Helotiales</taxon>
        <taxon>Sclerotiniaceae</taxon>
        <taxon>Monilinia</taxon>
    </lineage>
</organism>
<dbReference type="Proteomes" id="UP000249056">
    <property type="component" value="Unassembled WGS sequence"/>
</dbReference>
<protein>
    <recommendedName>
        <fullName evidence="2">2EXR domain-containing protein</fullName>
    </recommendedName>
</protein>
<feature type="region of interest" description="Disordered" evidence="1">
    <location>
        <begin position="154"/>
        <end position="173"/>
    </location>
</feature>
<comment type="caution">
    <text evidence="3">The sequence shown here is derived from an EMBL/GenBank/DDBJ whole genome shotgun (WGS) entry which is preliminary data.</text>
</comment>
<reference evidence="3 4" key="1">
    <citation type="submission" date="2018-06" db="EMBL/GenBank/DDBJ databases">
        <title>Genome Sequence of the Brown Rot Fungal Pathogen Monilinia fructigena.</title>
        <authorList>
            <person name="Landi L."/>
            <person name="De Miccolis Angelini R.M."/>
            <person name="Pollastro S."/>
            <person name="Abate D."/>
            <person name="Faretra F."/>
            <person name="Romanazzi G."/>
        </authorList>
    </citation>
    <scope>NUCLEOTIDE SEQUENCE [LARGE SCALE GENOMIC DNA]</scope>
    <source>
        <strain evidence="3 4">Mfrg269</strain>
    </source>
</reference>
<dbReference type="Pfam" id="PF20150">
    <property type="entry name" value="2EXR"/>
    <property type="match status" value="1"/>
</dbReference>
<dbReference type="EMBL" id="QKRW01000003">
    <property type="protein sequence ID" value="RAL67647.1"/>
    <property type="molecule type" value="Genomic_DNA"/>
</dbReference>
<feature type="compositionally biased region" description="Acidic residues" evidence="1">
    <location>
        <begin position="164"/>
        <end position="173"/>
    </location>
</feature>
<evidence type="ECO:0000259" key="2">
    <source>
        <dbReference type="Pfam" id="PF20150"/>
    </source>
</evidence>
<gene>
    <name evidence="3" type="ORF">DID88_008396</name>
</gene>
<dbReference type="AlphaFoldDB" id="A0A395J596"/>